<organism evidence="1 2">
    <name type="scientific">Parasponia andersonii</name>
    <name type="common">Sponia andersonii</name>
    <dbReference type="NCBI Taxonomy" id="3476"/>
    <lineage>
        <taxon>Eukaryota</taxon>
        <taxon>Viridiplantae</taxon>
        <taxon>Streptophyta</taxon>
        <taxon>Embryophyta</taxon>
        <taxon>Tracheophyta</taxon>
        <taxon>Spermatophyta</taxon>
        <taxon>Magnoliopsida</taxon>
        <taxon>eudicotyledons</taxon>
        <taxon>Gunneridae</taxon>
        <taxon>Pentapetalae</taxon>
        <taxon>rosids</taxon>
        <taxon>fabids</taxon>
        <taxon>Rosales</taxon>
        <taxon>Cannabaceae</taxon>
        <taxon>Parasponia</taxon>
    </lineage>
</organism>
<evidence type="ECO:0000313" key="2">
    <source>
        <dbReference type="Proteomes" id="UP000237105"/>
    </source>
</evidence>
<protein>
    <submittedName>
        <fullName evidence="1">Uncharacterized protein</fullName>
    </submittedName>
</protein>
<sequence>LCLTNLIGFGSPNILFSLSLSRTHTHTNEWTCTHRHKCLNFSMNLETEMVFVLIGYLCLGNLIGFGSPNRVTILLLLIQQGVDFHHLCINHHVLLSCTSQPTIVNIFCRVC</sequence>
<reference evidence="2" key="1">
    <citation type="submission" date="2016-06" db="EMBL/GenBank/DDBJ databases">
        <title>Parallel loss of symbiosis genes in relatives of nitrogen-fixing non-legume Parasponia.</title>
        <authorList>
            <person name="Van Velzen R."/>
            <person name="Holmer R."/>
            <person name="Bu F."/>
            <person name="Rutten L."/>
            <person name="Van Zeijl A."/>
            <person name="Liu W."/>
            <person name="Santuari L."/>
            <person name="Cao Q."/>
            <person name="Sharma T."/>
            <person name="Shen D."/>
            <person name="Roswanjaya Y."/>
            <person name="Wardhani T."/>
            <person name="Kalhor M.S."/>
            <person name="Jansen J."/>
            <person name="Van den Hoogen J."/>
            <person name="Gungor B."/>
            <person name="Hartog M."/>
            <person name="Hontelez J."/>
            <person name="Verver J."/>
            <person name="Yang W.-C."/>
            <person name="Schijlen E."/>
            <person name="Repin R."/>
            <person name="Schilthuizen M."/>
            <person name="Schranz E."/>
            <person name="Heidstra R."/>
            <person name="Miyata K."/>
            <person name="Fedorova E."/>
            <person name="Kohlen W."/>
            <person name="Bisseling T."/>
            <person name="Smit S."/>
            <person name="Geurts R."/>
        </authorList>
    </citation>
    <scope>NUCLEOTIDE SEQUENCE [LARGE SCALE GENOMIC DNA]</scope>
    <source>
        <strain evidence="2">cv. WU1-14</strain>
    </source>
</reference>
<dbReference type="AlphaFoldDB" id="A0A2P5DCC3"/>
<proteinExistence type="predicted"/>
<dbReference type="EMBL" id="JXTB01000047">
    <property type="protein sequence ID" value="PON70932.1"/>
    <property type="molecule type" value="Genomic_DNA"/>
</dbReference>
<dbReference type="Proteomes" id="UP000237105">
    <property type="component" value="Unassembled WGS sequence"/>
</dbReference>
<accession>A0A2P5DCC3</accession>
<keyword evidence="2" id="KW-1185">Reference proteome</keyword>
<comment type="caution">
    <text evidence="1">The sequence shown here is derived from an EMBL/GenBank/DDBJ whole genome shotgun (WGS) entry which is preliminary data.</text>
</comment>
<name>A0A2P5DCC3_PARAD</name>
<feature type="non-terminal residue" evidence="1">
    <location>
        <position position="1"/>
    </location>
</feature>
<dbReference type="OrthoDB" id="10315977at2759"/>
<evidence type="ECO:0000313" key="1">
    <source>
        <dbReference type="EMBL" id="PON70932.1"/>
    </source>
</evidence>
<gene>
    <name evidence="1" type="ORF">PanWU01x14_076420</name>
</gene>